<feature type="non-terminal residue" evidence="2">
    <location>
        <position position="131"/>
    </location>
</feature>
<accession>A0A7J6U9S0</accession>
<dbReference type="EMBL" id="JABANM010001825">
    <property type="protein sequence ID" value="KAF4753636.1"/>
    <property type="molecule type" value="Genomic_DNA"/>
</dbReference>
<reference evidence="2 3" key="1">
    <citation type="submission" date="2020-04" db="EMBL/GenBank/DDBJ databases">
        <title>Perkinsus olseni comparative genomics.</title>
        <authorList>
            <person name="Bogema D.R."/>
        </authorList>
    </citation>
    <scope>NUCLEOTIDE SEQUENCE [LARGE SCALE GENOMIC DNA]</scope>
    <source>
        <strain evidence="2">ATCC PRA-205</strain>
    </source>
</reference>
<organism evidence="2 3">
    <name type="scientific">Perkinsus olseni</name>
    <name type="common">Perkinsus atlanticus</name>
    <dbReference type="NCBI Taxonomy" id="32597"/>
    <lineage>
        <taxon>Eukaryota</taxon>
        <taxon>Sar</taxon>
        <taxon>Alveolata</taxon>
        <taxon>Perkinsozoa</taxon>
        <taxon>Perkinsea</taxon>
        <taxon>Perkinsida</taxon>
        <taxon>Perkinsidae</taxon>
        <taxon>Perkinsus</taxon>
    </lineage>
</organism>
<comment type="caution">
    <text evidence="2">The sequence shown here is derived from an EMBL/GenBank/DDBJ whole genome shotgun (WGS) entry which is preliminary data.</text>
</comment>
<dbReference type="AlphaFoldDB" id="A0A7J6U9S0"/>
<evidence type="ECO:0000313" key="3">
    <source>
        <dbReference type="Proteomes" id="UP000574390"/>
    </source>
</evidence>
<proteinExistence type="predicted"/>
<gene>
    <name evidence="2" type="ORF">FOZ62_018304</name>
</gene>
<protein>
    <submittedName>
        <fullName evidence="2">Uncharacterized protein</fullName>
    </submittedName>
</protein>
<sequence>LRAMGRPKESLDEKRTRIYEETLEESNKPRFGYFGYAAPLCIGEDTAFKTIRRKPKTDEELPNFGRNAMTNPPKKGSGVDALFSFPEPLCNGDLYMDPGRRLGGKKVKAVDPETQFKPAGSVKVPPSAYEY</sequence>
<evidence type="ECO:0000256" key="1">
    <source>
        <dbReference type="SAM" id="MobiDB-lite"/>
    </source>
</evidence>
<evidence type="ECO:0000313" key="2">
    <source>
        <dbReference type="EMBL" id="KAF4753636.1"/>
    </source>
</evidence>
<feature type="region of interest" description="Disordered" evidence="1">
    <location>
        <begin position="55"/>
        <end position="80"/>
    </location>
</feature>
<dbReference type="Proteomes" id="UP000574390">
    <property type="component" value="Unassembled WGS sequence"/>
</dbReference>
<feature type="non-terminal residue" evidence="2">
    <location>
        <position position="1"/>
    </location>
</feature>
<name>A0A7J6U9S0_PEROL</name>